<accession>A0A4C1XM34</accession>
<sequence length="179" mass="19405">MNSDSACALVSSREISKAVLGCARTFAQLRCMLLDATVSLIVILSKFNIVSKLKLEDTPRQLRSIPSILTTLRSLTSAQIRPSIRGVRGRAAASRRRIYARSEAAARGPAACARSYGRSASRYFAVRPIISCAWTGRCVASEQVNDGISIPAAEATEAMQVDDVITSMYILDSIDNDYV</sequence>
<dbReference type="EMBL" id="BGZK01000867">
    <property type="protein sequence ID" value="GBP63337.1"/>
    <property type="molecule type" value="Genomic_DNA"/>
</dbReference>
<reference evidence="1 2" key="1">
    <citation type="journal article" date="2019" name="Commun. Biol.">
        <title>The bagworm genome reveals a unique fibroin gene that provides high tensile strength.</title>
        <authorList>
            <person name="Kono N."/>
            <person name="Nakamura H."/>
            <person name="Ohtoshi R."/>
            <person name="Tomita M."/>
            <person name="Numata K."/>
            <person name="Arakawa K."/>
        </authorList>
    </citation>
    <scope>NUCLEOTIDE SEQUENCE [LARGE SCALE GENOMIC DNA]</scope>
</reference>
<dbReference type="Proteomes" id="UP000299102">
    <property type="component" value="Unassembled WGS sequence"/>
</dbReference>
<name>A0A4C1XM34_EUMVA</name>
<keyword evidence="2" id="KW-1185">Reference proteome</keyword>
<comment type="caution">
    <text evidence="1">The sequence shown here is derived from an EMBL/GenBank/DDBJ whole genome shotgun (WGS) entry which is preliminary data.</text>
</comment>
<proteinExistence type="predicted"/>
<evidence type="ECO:0000313" key="1">
    <source>
        <dbReference type="EMBL" id="GBP63337.1"/>
    </source>
</evidence>
<dbReference type="OrthoDB" id="8240057at2759"/>
<evidence type="ECO:0000313" key="2">
    <source>
        <dbReference type="Proteomes" id="UP000299102"/>
    </source>
</evidence>
<gene>
    <name evidence="1" type="ORF">EVAR_41925_1</name>
</gene>
<organism evidence="1 2">
    <name type="scientific">Eumeta variegata</name>
    <name type="common">Bagworm moth</name>
    <name type="synonym">Eumeta japonica</name>
    <dbReference type="NCBI Taxonomy" id="151549"/>
    <lineage>
        <taxon>Eukaryota</taxon>
        <taxon>Metazoa</taxon>
        <taxon>Ecdysozoa</taxon>
        <taxon>Arthropoda</taxon>
        <taxon>Hexapoda</taxon>
        <taxon>Insecta</taxon>
        <taxon>Pterygota</taxon>
        <taxon>Neoptera</taxon>
        <taxon>Endopterygota</taxon>
        <taxon>Lepidoptera</taxon>
        <taxon>Glossata</taxon>
        <taxon>Ditrysia</taxon>
        <taxon>Tineoidea</taxon>
        <taxon>Psychidae</taxon>
        <taxon>Oiketicinae</taxon>
        <taxon>Eumeta</taxon>
    </lineage>
</organism>
<protein>
    <submittedName>
        <fullName evidence="1">Uncharacterized protein</fullName>
    </submittedName>
</protein>
<dbReference type="AlphaFoldDB" id="A0A4C1XM34"/>